<dbReference type="AlphaFoldDB" id="A0A167YZ09"/>
<feature type="compositionally biased region" description="Polar residues" evidence="1">
    <location>
        <begin position="248"/>
        <end position="257"/>
    </location>
</feature>
<name>A0A167YZ09_9EURO</name>
<sequence>MTASPNTGPSISLLTNPRRSSTVSNSTALQEATTMLGTSPPVSVPMPNAANTPGRPVPIPSPSVANGPIPIEKDPKDGGPARLPTPMTVCDIHQIMEQEQEQLVNRALRSHVTSPTSSTCSSFNDLTESSAVHHHRPHPSASRDRSHSNISTISLTGGTGVSGIAPSRENARDSSSIHANSPNTTPHYLPQEHHHHHRHHPSCGSITSHHGVPAGADLKLNTNFRNPSAGDGVASSPSSIRPRRSSINAGSAPTGSMLSAGIYKSELETAKKENEMLKRRIRELEALVKQLRTSPSASEVPPPKNKDEQGTPRPTSSTSSIKQQPSSPSVSQTNGERA</sequence>
<dbReference type="Proteomes" id="UP000242877">
    <property type="component" value="Unassembled WGS sequence"/>
</dbReference>
<gene>
    <name evidence="2" type="ORF">AAP_03161</name>
</gene>
<evidence type="ECO:0000313" key="3">
    <source>
        <dbReference type="Proteomes" id="UP000242877"/>
    </source>
</evidence>
<keyword evidence="3" id="KW-1185">Reference proteome</keyword>
<proteinExistence type="predicted"/>
<dbReference type="OrthoDB" id="5401654at2759"/>
<dbReference type="VEuPathDB" id="FungiDB:AAP_03161"/>
<feature type="compositionally biased region" description="Polar residues" evidence="1">
    <location>
        <begin position="173"/>
        <end position="186"/>
    </location>
</feature>
<feature type="region of interest" description="Disordered" evidence="1">
    <location>
        <begin position="113"/>
        <end position="257"/>
    </location>
</feature>
<feature type="compositionally biased region" description="Polar residues" evidence="1">
    <location>
        <begin position="1"/>
        <end position="41"/>
    </location>
</feature>
<comment type="caution">
    <text evidence="2">The sequence shown here is derived from an EMBL/GenBank/DDBJ whole genome shotgun (WGS) entry which is preliminary data.</text>
</comment>
<evidence type="ECO:0000313" key="2">
    <source>
        <dbReference type="EMBL" id="KZZ91942.1"/>
    </source>
</evidence>
<dbReference type="EMBL" id="AZGZ01000012">
    <property type="protein sequence ID" value="KZZ91942.1"/>
    <property type="molecule type" value="Genomic_DNA"/>
</dbReference>
<feature type="compositionally biased region" description="Polar residues" evidence="1">
    <location>
        <begin position="113"/>
        <end position="130"/>
    </location>
</feature>
<reference evidence="2 3" key="1">
    <citation type="journal article" date="2016" name="Genome Biol. Evol.">
        <title>Divergent and convergent evolution of fungal pathogenicity.</title>
        <authorList>
            <person name="Shang Y."/>
            <person name="Xiao G."/>
            <person name="Zheng P."/>
            <person name="Cen K."/>
            <person name="Zhan S."/>
            <person name="Wang C."/>
        </authorList>
    </citation>
    <scope>NUCLEOTIDE SEQUENCE [LARGE SCALE GENOMIC DNA]</scope>
    <source>
        <strain evidence="2 3">ARSEF 7405</strain>
    </source>
</reference>
<evidence type="ECO:0000256" key="1">
    <source>
        <dbReference type="SAM" id="MobiDB-lite"/>
    </source>
</evidence>
<dbReference type="PANTHER" id="PTHR39610">
    <property type="entry name" value="BZIP DOMAIN-CONTAINING PROTEIN-RELATED"/>
    <property type="match status" value="1"/>
</dbReference>
<dbReference type="PANTHER" id="PTHR39610:SF2">
    <property type="entry name" value="BZIP DOMAIN-CONTAINING PROTEIN"/>
    <property type="match status" value="1"/>
</dbReference>
<feature type="compositionally biased region" description="Low complexity" evidence="1">
    <location>
        <begin position="314"/>
        <end position="338"/>
    </location>
</feature>
<accession>A0A167YZ09</accession>
<feature type="region of interest" description="Disordered" evidence="1">
    <location>
        <begin position="1"/>
        <end position="57"/>
    </location>
</feature>
<organism evidence="2 3">
    <name type="scientific">Ascosphaera apis ARSEF 7405</name>
    <dbReference type="NCBI Taxonomy" id="392613"/>
    <lineage>
        <taxon>Eukaryota</taxon>
        <taxon>Fungi</taxon>
        <taxon>Dikarya</taxon>
        <taxon>Ascomycota</taxon>
        <taxon>Pezizomycotina</taxon>
        <taxon>Eurotiomycetes</taxon>
        <taxon>Eurotiomycetidae</taxon>
        <taxon>Onygenales</taxon>
        <taxon>Ascosphaeraceae</taxon>
        <taxon>Ascosphaera</taxon>
    </lineage>
</organism>
<protein>
    <submittedName>
        <fullName evidence="2">Uncharacterized protein</fullName>
    </submittedName>
</protein>
<feature type="region of interest" description="Disordered" evidence="1">
    <location>
        <begin position="288"/>
        <end position="338"/>
    </location>
</feature>